<accession>A0A9C6SX19</accession>
<dbReference type="Gene3D" id="1.10.8.10">
    <property type="entry name" value="DNA helicase RuvA subunit, C-terminal domain"/>
    <property type="match status" value="2"/>
</dbReference>
<dbReference type="GO" id="GO:0006289">
    <property type="term" value="P:nucleotide-excision repair"/>
    <property type="evidence" value="ECO:0007669"/>
    <property type="project" value="UniProtKB-UniRule"/>
</dbReference>
<evidence type="ECO:0000256" key="1">
    <source>
        <dbReference type="ARBA" id="ARBA00022737"/>
    </source>
</evidence>
<dbReference type="AlphaFoldDB" id="A0A9C6SX19"/>
<evidence type="ECO:0000256" key="3">
    <source>
        <dbReference type="ARBA" id="ARBA00023204"/>
    </source>
</evidence>
<dbReference type="GO" id="GO:0031593">
    <property type="term" value="F:polyubiquitin modification-dependent protein binding"/>
    <property type="evidence" value="ECO:0007669"/>
    <property type="project" value="UniProtKB-UniRule"/>
</dbReference>
<gene>
    <name evidence="10" type="primary">LOC117576519</name>
</gene>
<protein>
    <recommendedName>
        <fullName evidence="5">UV excision repair protein RAD23</fullName>
    </recommendedName>
</protein>
<dbReference type="OrthoDB" id="419317at2759"/>
<dbReference type="SUPFAM" id="SSF46934">
    <property type="entry name" value="UBA-like"/>
    <property type="match status" value="2"/>
</dbReference>
<dbReference type="InterPro" id="IPR009060">
    <property type="entry name" value="UBA-like_sf"/>
</dbReference>
<proteinExistence type="inferred from homology"/>
<dbReference type="InterPro" id="IPR029071">
    <property type="entry name" value="Ubiquitin-like_domsf"/>
</dbReference>
<dbReference type="FunFam" id="1.10.8.10:FF:000002">
    <property type="entry name" value="UV excision repair protein RAD23 homolog"/>
    <property type="match status" value="1"/>
</dbReference>
<evidence type="ECO:0000313" key="9">
    <source>
        <dbReference type="Proteomes" id="UP000515160"/>
    </source>
</evidence>
<feature type="domain" description="Ubiquitin-like" evidence="8">
    <location>
        <begin position="1"/>
        <end position="79"/>
    </location>
</feature>
<evidence type="ECO:0000259" key="8">
    <source>
        <dbReference type="PROSITE" id="PS50053"/>
    </source>
</evidence>
<evidence type="ECO:0000256" key="4">
    <source>
        <dbReference type="ARBA" id="ARBA00023242"/>
    </source>
</evidence>
<dbReference type="CDD" id="cd01805">
    <property type="entry name" value="Ubl_Rad23"/>
    <property type="match status" value="1"/>
</dbReference>
<comment type="function">
    <text evidence="5">Multiubiquitin chain receptor involved in modulation of proteasomal degradation. Involved in nucleotide excision repair.</text>
</comment>
<dbReference type="PANTHER" id="PTHR10621:SF0">
    <property type="entry name" value="UV EXCISION REPAIR PROTEIN RAD23"/>
    <property type="match status" value="1"/>
</dbReference>
<dbReference type="Pfam" id="PF00627">
    <property type="entry name" value="UBA"/>
    <property type="match status" value="2"/>
</dbReference>
<keyword evidence="4 5" id="KW-0539">Nucleus</keyword>
<evidence type="ECO:0000313" key="10">
    <source>
        <dbReference type="RefSeq" id="XP_051863364.1"/>
    </source>
</evidence>
<evidence type="ECO:0000256" key="2">
    <source>
        <dbReference type="ARBA" id="ARBA00022763"/>
    </source>
</evidence>
<dbReference type="InterPro" id="IPR015940">
    <property type="entry name" value="UBA"/>
</dbReference>
<dbReference type="GO" id="GO:0070628">
    <property type="term" value="F:proteasome binding"/>
    <property type="evidence" value="ECO:0007669"/>
    <property type="project" value="TreeGrafter"/>
</dbReference>
<dbReference type="PRINTS" id="PR01839">
    <property type="entry name" value="RAD23PROTEIN"/>
</dbReference>
<comment type="subcellular location">
    <subcellularLocation>
        <location evidence="5">Nucleus</location>
    </subcellularLocation>
    <subcellularLocation>
        <location evidence="5">Cytoplasm</location>
    </subcellularLocation>
</comment>
<keyword evidence="3 5" id="KW-0234">DNA repair</keyword>
<feature type="compositionally biased region" description="Low complexity" evidence="6">
    <location>
        <begin position="186"/>
        <end position="207"/>
    </location>
</feature>
<dbReference type="SUPFAM" id="SSF54236">
    <property type="entry name" value="Ubiquitin-like"/>
    <property type="match status" value="1"/>
</dbReference>
<dbReference type="SUPFAM" id="SSF101238">
    <property type="entry name" value="XPC-binding domain"/>
    <property type="match status" value="1"/>
</dbReference>
<dbReference type="PANTHER" id="PTHR10621">
    <property type="entry name" value="UV EXCISION REPAIR PROTEIN RAD23"/>
    <property type="match status" value="1"/>
</dbReference>
<dbReference type="InterPro" id="IPR000626">
    <property type="entry name" value="Ubiquitin-like_dom"/>
</dbReference>
<feature type="region of interest" description="Disordered" evidence="6">
    <location>
        <begin position="184"/>
        <end position="211"/>
    </location>
</feature>
<sequence length="326" mass="36420">MKLSIRTLDQRTISLELVDDSQNVLQLKQRLVQLPEIKHPVEQLQLIYAGRIMEDEQPLKQYNIVENKFIVLMTKRGEAEQQKLKEEIKESKTEAQVESKGEPIAESKGEPIAESKEVSKPQSEQPPLPVATPPSLTHNEQLVRNLMDMGYEEQQVRAALRASFNHPERAIEYLISGIPSTEVERSSPAAATPAPTQAPTSDASSDSTAERLQHLAADPRFAHVRDMIRQNPQLLEVVLAHLSESAPHTFEAIRNHQDEFIAMLNAAPGEDAAATQLTSEEEAAVERLMALGFDRATVLQVYVACDKNEELTADILFSQTDEEDED</sequence>
<evidence type="ECO:0000256" key="5">
    <source>
        <dbReference type="RuleBase" id="RU367049"/>
    </source>
</evidence>
<feature type="domain" description="UBA" evidence="7">
    <location>
        <begin position="278"/>
        <end position="319"/>
    </location>
</feature>
<dbReference type="InterPro" id="IPR036353">
    <property type="entry name" value="XPC-bd_sf"/>
</dbReference>
<keyword evidence="5" id="KW-0963">Cytoplasm</keyword>
<organism evidence="9 10">
    <name type="scientific">Drosophila albomicans</name>
    <name type="common">Fruit fly</name>
    <dbReference type="NCBI Taxonomy" id="7291"/>
    <lineage>
        <taxon>Eukaryota</taxon>
        <taxon>Metazoa</taxon>
        <taxon>Ecdysozoa</taxon>
        <taxon>Arthropoda</taxon>
        <taxon>Hexapoda</taxon>
        <taxon>Insecta</taxon>
        <taxon>Pterygota</taxon>
        <taxon>Neoptera</taxon>
        <taxon>Endopterygota</taxon>
        <taxon>Diptera</taxon>
        <taxon>Brachycera</taxon>
        <taxon>Muscomorpha</taxon>
        <taxon>Ephydroidea</taxon>
        <taxon>Drosophilidae</taxon>
        <taxon>Drosophila</taxon>
    </lineage>
</organism>
<dbReference type="GO" id="GO:0003684">
    <property type="term" value="F:damaged DNA binding"/>
    <property type="evidence" value="ECO:0007669"/>
    <property type="project" value="UniProtKB-UniRule"/>
</dbReference>
<dbReference type="SMART" id="SM00165">
    <property type="entry name" value="UBA"/>
    <property type="match status" value="2"/>
</dbReference>
<dbReference type="SMART" id="SM00213">
    <property type="entry name" value="UBQ"/>
    <property type="match status" value="1"/>
</dbReference>
<keyword evidence="2 5" id="KW-0227">DNA damage</keyword>
<keyword evidence="9" id="KW-1185">Reference proteome</keyword>
<dbReference type="Pfam" id="PF00240">
    <property type="entry name" value="ubiquitin"/>
    <property type="match status" value="1"/>
</dbReference>
<dbReference type="Gene3D" id="1.10.10.540">
    <property type="entry name" value="XPC-binding domain"/>
    <property type="match status" value="1"/>
</dbReference>
<dbReference type="Pfam" id="PF09280">
    <property type="entry name" value="XPC-binding"/>
    <property type="match status" value="1"/>
</dbReference>
<dbReference type="RefSeq" id="XP_051863364.1">
    <property type="nucleotide sequence ID" value="XM_052007404.1"/>
</dbReference>
<dbReference type="GO" id="GO:0043130">
    <property type="term" value="F:ubiquitin binding"/>
    <property type="evidence" value="ECO:0007669"/>
    <property type="project" value="UniProtKB-UniRule"/>
</dbReference>
<evidence type="ECO:0000256" key="6">
    <source>
        <dbReference type="SAM" id="MobiDB-lite"/>
    </source>
</evidence>
<keyword evidence="1" id="KW-0677">Repeat</keyword>
<reference evidence="10" key="1">
    <citation type="submission" date="2025-08" db="UniProtKB">
        <authorList>
            <consortium name="RefSeq"/>
        </authorList>
    </citation>
    <scope>IDENTIFICATION</scope>
    <source>
        <strain evidence="10">15112-1751.03</strain>
        <tissue evidence="10">Whole Adult</tissue>
    </source>
</reference>
<dbReference type="CDD" id="cd14280">
    <property type="entry name" value="UBA1_Rad23_like"/>
    <property type="match status" value="1"/>
</dbReference>
<dbReference type="GO" id="GO:0005829">
    <property type="term" value="C:cytosol"/>
    <property type="evidence" value="ECO:0007669"/>
    <property type="project" value="TreeGrafter"/>
</dbReference>
<dbReference type="Gene3D" id="3.10.20.90">
    <property type="entry name" value="Phosphatidylinositol 3-kinase Catalytic Subunit, Chain A, domain 1"/>
    <property type="match status" value="1"/>
</dbReference>
<dbReference type="GeneID" id="117576519"/>
<feature type="region of interest" description="Disordered" evidence="6">
    <location>
        <begin position="85"/>
        <end position="136"/>
    </location>
</feature>
<dbReference type="CDD" id="cd14281">
    <property type="entry name" value="UBA2_Rad23_like"/>
    <property type="match status" value="1"/>
</dbReference>
<dbReference type="GO" id="GO:0043161">
    <property type="term" value="P:proteasome-mediated ubiquitin-dependent protein catabolic process"/>
    <property type="evidence" value="ECO:0007669"/>
    <property type="project" value="UniProtKB-UniRule"/>
</dbReference>
<name>A0A9C6SX19_DROAB</name>
<comment type="similarity">
    <text evidence="5">Belongs to the RAD23 family.</text>
</comment>
<dbReference type="InterPro" id="IPR015360">
    <property type="entry name" value="XPC-bd"/>
</dbReference>
<dbReference type="PROSITE" id="PS50030">
    <property type="entry name" value="UBA"/>
    <property type="match status" value="2"/>
</dbReference>
<dbReference type="GO" id="GO:0005654">
    <property type="term" value="C:nucleoplasm"/>
    <property type="evidence" value="ECO:0007669"/>
    <property type="project" value="TreeGrafter"/>
</dbReference>
<dbReference type="Proteomes" id="UP000515160">
    <property type="component" value="Chromosome 2R"/>
</dbReference>
<dbReference type="InterPro" id="IPR004806">
    <property type="entry name" value="Rad23"/>
</dbReference>
<dbReference type="PROSITE" id="PS50053">
    <property type="entry name" value="UBIQUITIN_2"/>
    <property type="match status" value="1"/>
</dbReference>
<evidence type="ECO:0000259" key="7">
    <source>
        <dbReference type="PROSITE" id="PS50030"/>
    </source>
</evidence>
<feature type="compositionally biased region" description="Basic and acidic residues" evidence="6">
    <location>
        <begin position="85"/>
        <end position="119"/>
    </location>
</feature>
<feature type="domain" description="UBA" evidence="7">
    <location>
        <begin position="137"/>
        <end position="177"/>
    </location>
</feature>
<dbReference type="FunFam" id="1.10.8.10:FF:000003">
    <property type="entry name" value="UV excision repair protein RAD23 homolog"/>
    <property type="match status" value="1"/>
</dbReference>